<gene>
    <name evidence="1" type="ORF">BBK15_03080</name>
</gene>
<proteinExistence type="predicted"/>
<protein>
    <submittedName>
        <fullName evidence="1">Uncharacterized protein</fullName>
    </submittedName>
</protein>
<evidence type="ECO:0000313" key="1">
    <source>
        <dbReference type="EMBL" id="OFA35093.1"/>
    </source>
</evidence>
<dbReference type="EMBL" id="MAXD01000002">
    <property type="protein sequence ID" value="OFA35093.1"/>
    <property type="molecule type" value="Genomic_DNA"/>
</dbReference>
<organism evidence="1 2">
    <name type="scientific">Bifidobacterium adolescentis</name>
    <dbReference type="NCBI Taxonomy" id="1680"/>
    <lineage>
        <taxon>Bacteria</taxon>
        <taxon>Bacillati</taxon>
        <taxon>Actinomycetota</taxon>
        <taxon>Actinomycetes</taxon>
        <taxon>Bifidobacteriales</taxon>
        <taxon>Bifidobacteriaceae</taxon>
        <taxon>Bifidobacterium</taxon>
    </lineage>
</organism>
<name>A0A1E7Y0B0_BIFAD</name>
<comment type="caution">
    <text evidence="1">The sequence shown here is derived from an EMBL/GenBank/DDBJ whole genome shotgun (WGS) entry which is preliminary data.</text>
</comment>
<evidence type="ECO:0000313" key="2">
    <source>
        <dbReference type="Proteomes" id="UP000175684"/>
    </source>
</evidence>
<dbReference type="Proteomes" id="UP000175684">
    <property type="component" value="Unassembled WGS sequence"/>
</dbReference>
<accession>A0A1E7Y0B0</accession>
<dbReference type="AlphaFoldDB" id="A0A1E7Y0B0"/>
<reference evidence="1 2" key="1">
    <citation type="submission" date="2016-07" db="EMBL/GenBank/DDBJ databases">
        <title>Draft Genome Sequence of Bifidobacterium adolescentis strain Km 4.</title>
        <authorList>
            <person name="Danilenko V.N."/>
        </authorList>
    </citation>
    <scope>NUCLEOTIDE SEQUENCE [LARGE SCALE GENOMIC DNA]</scope>
    <source>
        <strain evidence="1 2">Km 4</strain>
    </source>
</reference>
<dbReference type="RefSeq" id="WP_070122390.1">
    <property type="nucleotide sequence ID" value="NZ_MAXD01000002.1"/>
</dbReference>
<sequence length="98" mass="10391">MTPRGRLLADIRRLADGLPCVSIADGRLEVGVREARLAGLELEPDGRSGPEGDAAMAEACSKASAVRTGDERLALLLELARTDLLPGGVAWLERLRDA</sequence>